<keyword evidence="3" id="KW-1185">Reference proteome</keyword>
<organism evidence="2 3">
    <name type="scientific">Gossypium raimondii</name>
    <name type="common">Peruvian cotton</name>
    <name type="synonym">Gossypium klotzschianum subsp. raimondii</name>
    <dbReference type="NCBI Taxonomy" id="29730"/>
    <lineage>
        <taxon>Eukaryota</taxon>
        <taxon>Viridiplantae</taxon>
        <taxon>Streptophyta</taxon>
        <taxon>Embryophyta</taxon>
        <taxon>Tracheophyta</taxon>
        <taxon>Spermatophyta</taxon>
        <taxon>Magnoliopsida</taxon>
        <taxon>eudicotyledons</taxon>
        <taxon>Gunneridae</taxon>
        <taxon>Pentapetalae</taxon>
        <taxon>rosids</taxon>
        <taxon>malvids</taxon>
        <taxon>Malvales</taxon>
        <taxon>Malvaceae</taxon>
        <taxon>Malvoideae</taxon>
        <taxon>Gossypium</taxon>
    </lineage>
</organism>
<evidence type="ECO:0000313" key="3">
    <source>
        <dbReference type="Proteomes" id="UP000032304"/>
    </source>
</evidence>
<evidence type="ECO:0000256" key="1">
    <source>
        <dbReference type="SAM" id="MobiDB-lite"/>
    </source>
</evidence>
<dbReference type="PANTHER" id="PTHR48163:SF2">
    <property type="entry name" value="EXPRESSED PROTEIN"/>
    <property type="match status" value="1"/>
</dbReference>
<dbReference type="Proteomes" id="UP000032304">
    <property type="component" value="Chromosome 3"/>
</dbReference>
<name>A0A0D2MN49_GOSRA</name>
<sequence length="434" mass="49041">MNAHHASLGRRTLEEIRQKRAAERISKASSGLDLTKAPIPNDVQGMKKSESENRLSEVDISGLVSQLKDLQKKNAELEENNQMLSVELQAKEAEHETLQTRFNDLEQNTVPSLRKALKDVAMEKDAAVVAREDLSAQLRMLKKRLKEAEDEQYRVNAAALRAELNSMQQQLISNSFSGINAMGSSPDQVQALENELARLKSELQQESSLRQQERQQLAEEQARVSALTSEKQELEERLTAMSKRSSEVASEKGMRKEFSVEDKEKLEKQLHDMAVAVERLENSRQKLLMEIDNQSSEIERLFEENSNLSSSYQEAMNTAKQWENQVKDCLKQNEELRRILDNLRTEQASLLSKNGSGAIQTGSQGNTTEILSLKEQLVQEQSRADSLSAEVMQLSARLQQATLAYNSLARLYKPVLRNIESSLIKMKQDGSITI</sequence>
<feature type="compositionally biased region" description="Basic and acidic residues" evidence="1">
    <location>
        <begin position="45"/>
        <end position="54"/>
    </location>
</feature>
<accession>A0A0D2MN49</accession>
<dbReference type="PANTHER" id="PTHR48163">
    <property type="entry name" value="BNAC02G25670D PROTEIN"/>
    <property type="match status" value="1"/>
</dbReference>
<reference evidence="2 3" key="1">
    <citation type="journal article" date="2012" name="Nature">
        <title>Repeated polyploidization of Gossypium genomes and the evolution of spinnable cotton fibres.</title>
        <authorList>
            <person name="Paterson A.H."/>
            <person name="Wendel J.F."/>
            <person name="Gundlach H."/>
            <person name="Guo H."/>
            <person name="Jenkins J."/>
            <person name="Jin D."/>
            <person name="Llewellyn D."/>
            <person name="Showmaker K.C."/>
            <person name="Shu S."/>
            <person name="Udall J."/>
            <person name="Yoo M.J."/>
            <person name="Byers R."/>
            <person name="Chen W."/>
            <person name="Doron-Faigenboim A."/>
            <person name="Duke M.V."/>
            <person name="Gong L."/>
            <person name="Grimwood J."/>
            <person name="Grover C."/>
            <person name="Grupp K."/>
            <person name="Hu G."/>
            <person name="Lee T.H."/>
            <person name="Li J."/>
            <person name="Lin L."/>
            <person name="Liu T."/>
            <person name="Marler B.S."/>
            <person name="Page J.T."/>
            <person name="Roberts A.W."/>
            <person name="Romanel E."/>
            <person name="Sanders W.S."/>
            <person name="Szadkowski E."/>
            <person name="Tan X."/>
            <person name="Tang H."/>
            <person name="Xu C."/>
            <person name="Wang J."/>
            <person name="Wang Z."/>
            <person name="Zhang D."/>
            <person name="Zhang L."/>
            <person name="Ashrafi H."/>
            <person name="Bedon F."/>
            <person name="Bowers J.E."/>
            <person name="Brubaker C.L."/>
            <person name="Chee P.W."/>
            <person name="Das S."/>
            <person name="Gingle A.R."/>
            <person name="Haigler C.H."/>
            <person name="Harker D."/>
            <person name="Hoffmann L.V."/>
            <person name="Hovav R."/>
            <person name="Jones D.C."/>
            <person name="Lemke C."/>
            <person name="Mansoor S."/>
            <person name="ur Rahman M."/>
            <person name="Rainville L.N."/>
            <person name="Rambani A."/>
            <person name="Reddy U.K."/>
            <person name="Rong J.K."/>
            <person name="Saranga Y."/>
            <person name="Scheffler B.E."/>
            <person name="Scheffler J.A."/>
            <person name="Stelly D.M."/>
            <person name="Triplett B.A."/>
            <person name="Van Deynze A."/>
            <person name="Vaslin M.F."/>
            <person name="Waghmare V.N."/>
            <person name="Walford S.A."/>
            <person name="Wright R.J."/>
            <person name="Zaki E.A."/>
            <person name="Zhang T."/>
            <person name="Dennis E.S."/>
            <person name="Mayer K.F."/>
            <person name="Peterson D.G."/>
            <person name="Rokhsar D.S."/>
            <person name="Wang X."/>
            <person name="Schmutz J."/>
        </authorList>
    </citation>
    <scope>NUCLEOTIDE SEQUENCE [LARGE SCALE GENOMIC DNA]</scope>
</reference>
<evidence type="ECO:0000313" key="2">
    <source>
        <dbReference type="EMBL" id="KJB19992.1"/>
    </source>
</evidence>
<dbReference type="EMBL" id="CM001742">
    <property type="protein sequence ID" value="KJB19992.1"/>
    <property type="molecule type" value="Genomic_DNA"/>
</dbReference>
<feature type="region of interest" description="Disordered" evidence="1">
    <location>
        <begin position="20"/>
        <end position="54"/>
    </location>
</feature>
<dbReference type="Gramene" id="KJB19992">
    <property type="protein sequence ID" value="KJB19992"/>
    <property type="gene ID" value="B456_003G128600"/>
</dbReference>
<feature type="compositionally biased region" description="Basic and acidic residues" evidence="1">
    <location>
        <begin position="230"/>
        <end position="260"/>
    </location>
</feature>
<gene>
    <name evidence="2" type="ORF">B456_003G128600</name>
</gene>
<protein>
    <submittedName>
        <fullName evidence="2">Uncharacterized protein</fullName>
    </submittedName>
</protein>
<proteinExistence type="predicted"/>
<feature type="compositionally biased region" description="Basic and acidic residues" evidence="1">
    <location>
        <begin position="211"/>
        <end position="222"/>
    </location>
</feature>
<feature type="region of interest" description="Disordered" evidence="1">
    <location>
        <begin position="203"/>
        <end position="260"/>
    </location>
</feature>
<dbReference type="AlphaFoldDB" id="A0A0D2MN49"/>